<name>A0A6A7BFX8_9PLEO</name>
<evidence type="ECO:0000256" key="1">
    <source>
        <dbReference type="SAM" id="MobiDB-lite"/>
    </source>
</evidence>
<dbReference type="AlphaFoldDB" id="A0A6A7BFX8"/>
<evidence type="ECO:0000313" key="3">
    <source>
        <dbReference type="Proteomes" id="UP000799423"/>
    </source>
</evidence>
<keyword evidence="3" id="KW-1185">Reference proteome</keyword>
<dbReference type="InterPro" id="IPR036047">
    <property type="entry name" value="F-box-like_dom_sf"/>
</dbReference>
<dbReference type="Proteomes" id="UP000799423">
    <property type="component" value="Unassembled WGS sequence"/>
</dbReference>
<evidence type="ECO:0000313" key="2">
    <source>
        <dbReference type="EMBL" id="KAF2854310.1"/>
    </source>
</evidence>
<protein>
    <recommendedName>
        <fullName evidence="4">F-box domain-containing protein</fullName>
    </recommendedName>
</protein>
<organism evidence="2 3">
    <name type="scientific">Plenodomus tracheiphilus IPT5</name>
    <dbReference type="NCBI Taxonomy" id="1408161"/>
    <lineage>
        <taxon>Eukaryota</taxon>
        <taxon>Fungi</taxon>
        <taxon>Dikarya</taxon>
        <taxon>Ascomycota</taxon>
        <taxon>Pezizomycotina</taxon>
        <taxon>Dothideomycetes</taxon>
        <taxon>Pleosporomycetidae</taxon>
        <taxon>Pleosporales</taxon>
        <taxon>Pleosporineae</taxon>
        <taxon>Leptosphaeriaceae</taxon>
        <taxon>Plenodomus</taxon>
    </lineage>
</organism>
<dbReference type="SUPFAM" id="SSF81383">
    <property type="entry name" value="F-box domain"/>
    <property type="match status" value="1"/>
</dbReference>
<sequence>MATEPPISRLPEELLLLIAVHLPDSGTPQHLKNLSLVSRKFRPAAQEALHAIAKLSLSCGCHPKVNAAVKLLRTLLDRPDLASKVRVLRFRTVRKNIAKFYESQGFDLSSLRDCSLSRLQELDYGKSHPWWRSIENAIESAFAGLLLVQLPNLVHLDFWVKDHHRGPPSSECITGLFGSSCPPATLAHVWKGIKHLTLGDTHMLKCGLEFPSLTSLDLKTISIGTVLRLNGPGCLQGTDQLRKLALTCSIQFADRPLVEKADVQLSDVFDALGCRQLCDLKILLINDGYHIGDDLLTQLDAGYFMDQLCKVQDTLESLAITFEPADDETELEWLLDMCTHPKESLRHFAALKRLIIPQVFVFAVTSVTFAHPGITCQPKDLPEKLESLEMLYPHEDIEKWVAGFLNFQKGDDRELPNLKEIVLTCRDEVGIPSAYFTKEVDRIWWKLSIDYGIESFVVCQVEGTRVELVELYHDYGSETDGEDGDDWADEGSDDDDDMPDLIDPMD</sequence>
<dbReference type="EMBL" id="MU006293">
    <property type="protein sequence ID" value="KAF2854310.1"/>
    <property type="molecule type" value="Genomic_DNA"/>
</dbReference>
<accession>A0A6A7BFX8</accession>
<dbReference type="OrthoDB" id="3750626at2759"/>
<evidence type="ECO:0008006" key="4">
    <source>
        <dbReference type="Google" id="ProtNLM"/>
    </source>
</evidence>
<proteinExistence type="predicted"/>
<reference evidence="2" key="1">
    <citation type="submission" date="2020-01" db="EMBL/GenBank/DDBJ databases">
        <authorList>
            <consortium name="DOE Joint Genome Institute"/>
            <person name="Haridas S."/>
            <person name="Albert R."/>
            <person name="Binder M."/>
            <person name="Bloem J."/>
            <person name="Labutti K."/>
            <person name="Salamov A."/>
            <person name="Andreopoulos B."/>
            <person name="Baker S.E."/>
            <person name="Barry K."/>
            <person name="Bills G."/>
            <person name="Bluhm B.H."/>
            <person name="Cannon C."/>
            <person name="Castanera R."/>
            <person name="Culley D.E."/>
            <person name="Daum C."/>
            <person name="Ezra D."/>
            <person name="Gonzalez J.B."/>
            <person name="Henrissat B."/>
            <person name="Kuo A."/>
            <person name="Liang C."/>
            <person name="Lipzen A."/>
            <person name="Lutzoni F."/>
            <person name="Magnuson J."/>
            <person name="Mondo S."/>
            <person name="Nolan M."/>
            <person name="Ohm R."/>
            <person name="Pangilinan J."/>
            <person name="Park H.-J."/>
            <person name="Ramirez L."/>
            <person name="Alfaro M."/>
            <person name="Sun H."/>
            <person name="Tritt A."/>
            <person name="Yoshinaga Y."/>
            <person name="Zwiers L.-H."/>
            <person name="Turgeon B.G."/>
            <person name="Goodwin S.B."/>
            <person name="Spatafora J.W."/>
            <person name="Crous P.W."/>
            <person name="Grigoriev I.V."/>
        </authorList>
    </citation>
    <scope>NUCLEOTIDE SEQUENCE</scope>
    <source>
        <strain evidence="2">IPT5</strain>
    </source>
</reference>
<gene>
    <name evidence="2" type="ORF">T440DRAFT_486886</name>
</gene>
<feature type="compositionally biased region" description="Acidic residues" evidence="1">
    <location>
        <begin position="477"/>
        <end position="506"/>
    </location>
</feature>
<feature type="region of interest" description="Disordered" evidence="1">
    <location>
        <begin position="476"/>
        <end position="506"/>
    </location>
</feature>